<reference evidence="3 4" key="2">
    <citation type="submission" date="2025-04" db="UniProtKB">
        <authorList>
            <consortium name="RefSeq"/>
        </authorList>
    </citation>
    <scope>IDENTIFICATION</scope>
    <source>
        <tissue evidence="3 4">Leaf</tissue>
    </source>
</reference>
<feature type="signal peptide" evidence="1">
    <location>
        <begin position="1"/>
        <end position="16"/>
    </location>
</feature>
<evidence type="ECO:0000256" key="1">
    <source>
        <dbReference type="SAM" id="SignalP"/>
    </source>
</evidence>
<keyword evidence="1" id="KW-0732">Signal</keyword>
<reference evidence="2" key="1">
    <citation type="journal article" date="2013" name="Genome Biol.">
        <title>Reference genomes and transcriptomes of Nicotiana sylvestris and Nicotiana tomentosiformis.</title>
        <authorList>
            <person name="Sierro N."/>
            <person name="Battey J.N."/>
            <person name="Ouadi S."/>
            <person name="Bovet L."/>
            <person name="Goepfert S."/>
            <person name="Bakaher N."/>
            <person name="Peitsch M.C."/>
            <person name="Ivanov N.V."/>
        </authorList>
    </citation>
    <scope>NUCLEOTIDE SEQUENCE [LARGE SCALE GENOMIC DNA]</scope>
</reference>
<protein>
    <submittedName>
        <fullName evidence="3 4">Uncharacterized protein LOC104239605</fullName>
    </submittedName>
</protein>
<name>A0A1U7Y024_NICSY</name>
<dbReference type="RefSeq" id="XP_009792585.1">
    <property type="nucleotide sequence ID" value="XM_009794283.1"/>
</dbReference>
<keyword evidence="2" id="KW-1185">Reference proteome</keyword>
<dbReference type="RefSeq" id="XP_009792584.1">
    <property type="nucleotide sequence ID" value="XM_009794282.1"/>
</dbReference>
<evidence type="ECO:0000313" key="4">
    <source>
        <dbReference type="RefSeq" id="XP_009792585.1"/>
    </source>
</evidence>
<organism evidence="2 3">
    <name type="scientific">Nicotiana sylvestris</name>
    <name type="common">Wood tobacco</name>
    <name type="synonym">South American tobacco</name>
    <dbReference type="NCBI Taxonomy" id="4096"/>
    <lineage>
        <taxon>Eukaryota</taxon>
        <taxon>Viridiplantae</taxon>
        <taxon>Streptophyta</taxon>
        <taxon>Embryophyta</taxon>
        <taxon>Tracheophyta</taxon>
        <taxon>Spermatophyta</taxon>
        <taxon>Magnoliopsida</taxon>
        <taxon>eudicotyledons</taxon>
        <taxon>Gunneridae</taxon>
        <taxon>Pentapetalae</taxon>
        <taxon>asterids</taxon>
        <taxon>lamiids</taxon>
        <taxon>Solanales</taxon>
        <taxon>Solanaceae</taxon>
        <taxon>Nicotianoideae</taxon>
        <taxon>Nicotianeae</taxon>
        <taxon>Nicotiana</taxon>
    </lineage>
</organism>
<dbReference type="AlphaFoldDB" id="A0A1U7Y024"/>
<evidence type="ECO:0000313" key="2">
    <source>
        <dbReference type="Proteomes" id="UP000189701"/>
    </source>
</evidence>
<evidence type="ECO:0000313" key="3">
    <source>
        <dbReference type="RefSeq" id="XP_009792584.1"/>
    </source>
</evidence>
<accession>A0A1U7Y024</accession>
<gene>
    <name evidence="3 4" type="primary">LOC104239605</name>
</gene>
<proteinExistence type="predicted"/>
<feature type="chain" id="PRO_5010665172" evidence="1">
    <location>
        <begin position="17"/>
        <end position="154"/>
    </location>
</feature>
<dbReference type="Proteomes" id="UP000189701">
    <property type="component" value="Unplaced"/>
</dbReference>
<sequence>MYTILAQVWLIPLVAATSQAEGGVQNPAAHTPEQRVQVDQIPEVIPVSHVTPDQPEDRAAALEEEQRRLERFKKYKPPTFSGLASDDALGFLEECYRILRTIGISGSSGGFFHCLPDSRSSLSVMAYFKLDSPVEAASLTWNQFSDMFLREYVP</sequence>